<feature type="transmembrane region" description="Helical" evidence="8">
    <location>
        <begin position="213"/>
        <end position="242"/>
    </location>
</feature>
<dbReference type="GO" id="GO:0005886">
    <property type="term" value="C:plasma membrane"/>
    <property type="evidence" value="ECO:0007669"/>
    <property type="project" value="UniProtKB-SubCell"/>
</dbReference>
<dbReference type="PANTHER" id="PTHR21716:SF53">
    <property type="entry name" value="PERMEASE PERM-RELATED"/>
    <property type="match status" value="1"/>
</dbReference>
<feature type="transmembrane region" description="Helical" evidence="8">
    <location>
        <begin position="37"/>
        <end position="55"/>
    </location>
</feature>
<feature type="transmembrane region" description="Helical" evidence="8">
    <location>
        <begin position="303"/>
        <end position="326"/>
    </location>
</feature>
<proteinExistence type="inferred from homology"/>
<evidence type="ECO:0000256" key="8">
    <source>
        <dbReference type="SAM" id="Phobius"/>
    </source>
</evidence>
<keyword evidence="5 8" id="KW-0812">Transmembrane</keyword>
<dbReference type="InterPro" id="IPR002549">
    <property type="entry name" value="AI-2E-like"/>
</dbReference>
<keyword evidence="4" id="KW-1003">Cell membrane</keyword>
<name>A0A1F7UTX0_9BACT</name>
<feature type="transmembrane region" description="Helical" evidence="8">
    <location>
        <begin position="254"/>
        <end position="282"/>
    </location>
</feature>
<reference evidence="9 10" key="1">
    <citation type="journal article" date="2016" name="Nat. Commun.">
        <title>Thousands of microbial genomes shed light on interconnected biogeochemical processes in an aquifer system.</title>
        <authorList>
            <person name="Anantharaman K."/>
            <person name="Brown C.T."/>
            <person name="Hug L.A."/>
            <person name="Sharon I."/>
            <person name="Castelle C.J."/>
            <person name="Probst A.J."/>
            <person name="Thomas B.C."/>
            <person name="Singh A."/>
            <person name="Wilkins M.J."/>
            <person name="Karaoz U."/>
            <person name="Brodie E.L."/>
            <person name="Williams K.H."/>
            <person name="Hubbard S.S."/>
            <person name="Banfield J.F."/>
        </authorList>
    </citation>
    <scope>NUCLEOTIDE SEQUENCE [LARGE SCALE GENOMIC DNA]</scope>
</reference>
<gene>
    <name evidence="9" type="ORF">A3B21_04640</name>
</gene>
<keyword evidence="6 8" id="KW-1133">Transmembrane helix</keyword>
<comment type="similarity">
    <text evidence="2">Belongs to the autoinducer-2 exporter (AI-2E) (TC 2.A.86) family.</text>
</comment>
<accession>A0A1F7UTX0</accession>
<evidence type="ECO:0000256" key="4">
    <source>
        <dbReference type="ARBA" id="ARBA00022475"/>
    </source>
</evidence>
<feature type="transmembrane region" description="Helical" evidence="8">
    <location>
        <begin position="67"/>
        <end position="88"/>
    </location>
</feature>
<sequence length="349" mass="37983">MDDKPRNRVEFTVSVATILKIVGVLVALWFVFAIRDIIVLVFVALIFSSVIDPLADWFEVRRIPRSIAVLILYIILFSIIGLVFGVLIPPLVQEIRDLASNFSAVWDRLVSGALLFRQYSLESGFSRNVEQSLMSVQTALTKAVGGVFTTVVSIFGGVVSFVLILVLTFYLVVQEDGLKKVFKMLVPNHYQSFASGIFSKVQRKISAWLKGQLILSVVVGLMVYIGLSIIGVNYALVLGIFAALVELVPYVGPFLGGVVAVFFAFSQSTAKALFTVILFIIIQQLENNILVPKVMQRAVGLNPIISILALVIGVKLAGIVGALFAIPVATALDVVVREVLHGGHGHAKE</sequence>
<feature type="transmembrane region" description="Helical" evidence="8">
    <location>
        <begin position="143"/>
        <end position="173"/>
    </location>
</feature>
<comment type="subcellular location">
    <subcellularLocation>
        <location evidence="1">Cell membrane</location>
        <topology evidence="1">Multi-pass membrane protein</topology>
    </subcellularLocation>
</comment>
<evidence type="ECO:0008006" key="11">
    <source>
        <dbReference type="Google" id="ProtNLM"/>
    </source>
</evidence>
<evidence type="ECO:0000256" key="7">
    <source>
        <dbReference type="ARBA" id="ARBA00023136"/>
    </source>
</evidence>
<dbReference type="STRING" id="1802401.A3B21_04640"/>
<dbReference type="EMBL" id="MGEJ01000003">
    <property type="protein sequence ID" value="OGL81706.1"/>
    <property type="molecule type" value="Genomic_DNA"/>
</dbReference>
<evidence type="ECO:0000256" key="6">
    <source>
        <dbReference type="ARBA" id="ARBA00022989"/>
    </source>
</evidence>
<dbReference type="Pfam" id="PF01594">
    <property type="entry name" value="AI-2E_transport"/>
    <property type="match status" value="1"/>
</dbReference>
<evidence type="ECO:0000256" key="3">
    <source>
        <dbReference type="ARBA" id="ARBA00022448"/>
    </source>
</evidence>
<keyword evidence="7 8" id="KW-0472">Membrane</keyword>
<evidence type="ECO:0000256" key="1">
    <source>
        <dbReference type="ARBA" id="ARBA00004651"/>
    </source>
</evidence>
<dbReference type="AlphaFoldDB" id="A0A1F7UTX0"/>
<organism evidence="9 10">
    <name type="scientific">Candidatus Uhrbacteria bacterium RIFCSPLOWO2_01_FULL_47_24</name>
    <dbReference type="NCBI Taxonomy" id="1802401"/>
    <lineage>
        <taxon>Bacteria</taxon>
        <taxon>Candidatus Uhriibacteriota</taxon>
    </lineage>
</organism>
<dbReference type="PANTHER" id="PTHR21716">
    <property type="entry name" value="TRANSMEMBRANE PROTEIN"/>
    <property type="match status" value="1"/>
</dbReference>
<dbReference type="Proteomes" id="UP000176897">
    <property type="component" value="Unassembled WGS sequence"/>
</dbReference>
<dbReference type="GO" id="GO:0055085">
    <property type="term" value="P:transmembrane transport"/>
    <property type="evidence" value="ECO:0007669"/>
    <property type="project" value="TreeGrafter"/>
</dbReference>
<comment type="caution">
    <text evidence="9">The sequence shown here is derived from an EMBL/GenBank/DDBJ whole genome shotgun (WGS) entry which is preliminary data.</text>
</comment>
<evidence type="ECO:0000256" key="2">
    <source>
        <dbReference type="ARBA" id="ARBA00009773"/>
    </source>
</evidence>
<evidence type="ECO:0000313" key="10">
    <source>
        <dbReference type="Proteomes" id="UP000176897"/>
    </source>
</evidence>
<protein>
    <recommendedName>
        <fullName evidence="11">AI-2E family transporter</fullName>
    </recommendedName>
</protein>
<keyword evidence="3" id="KW-0813">Transport</keyword>
<evidence type="ECO:0000256" key="5">
    <source>
        <dbReference type="ARBA" id="ARBA00022692"/>
    </source>
</evidence>
<evidence type="ECO:0000313" key="9">
    <source>
        <dbReference type="EMBL" id="OGL81706.1"/>
    </source>
</evidence>
<feature type="transmembrane region" description="Helical" evidence="8">
    <location>
        <begin position="12"/>
        <end position="31"/>
    </location>
</feature>